<dbReference type="InterPro" id="IPR012338">
    <property type="entry name" value="Beta-lactam/transpept-like"/>
</dbReference>
<dbReference type="KEGG" id="pvo:PVOR_27759"/>
<comment type="caution">
    <text evidence="3">The sequence shown here is derived from an EMBL/GenBank/DDBJ whole genome shotgun (WGS) entry which is preliminary data.</text>
</comment>
<evidence type="ECO:0000259" key="2">
    <source>
        <dbReference type="PROSITE" id="PS51272"/>
    </source>
</evidence>
<organism evidence="3 4">
    <name type="scientific">Paenibacillus vortex V453</name>
    <dbReference type="NCBI Taxonomy" id="715225"/>
    <lineage>
        <taxon>Bacteria</taxon>
        <taxon>Bacillati</taxon>
        <taxon>Bacillota</taxon>
        <taxon>Bacilli</taxon>
        <taxon>Bacillales</taxon>
        <taxon>Paenibacillaceae</taxon>
        <taxon>Paenibacillus</taxon>
    </lineage>
</organism>
<sequence>MKWNNPKLKKACLFVTTGALAAVALLGNGPLITVASNTTTNTITSPAGLSAPVRNGPEDVQELLTFADPLFADKMKKFNVAGSNFVVVKDGKVLVSKGYGYADKKKQIPVDSQTVFQIASISKTFTALAAMQLVDQGKIQLDHNIEEYLGGLKIPNKTGKPLTMFDLLTYTSGVDKPDITTYVSPEYVKQDIPTREFLEKHMPTVVRPPGEAYTYDNFAFLLAGYAVENMSGMRYDQYMKKNIFEPLGMKSTSVRFTPELLARLASHYSPAGEFQPLSGHAPTDGPQGSILSTGEDMAQYLLMQLQNGRAGDKQLVSPQSLKQMHTYQTFAEASIPIATVGFEGYYKELMNGHHVVLKGGNMPGHSSLMVLIPEHNTGFYMSYNNDTNMSLEIYEAFMDHYFPETEASPQPAFVELSKEEAKPYTGIYQNTRAFSIRTQFAYENGHLTMEDSTTGKHTLQKINALLFQDELGNKVSFKKGAAGQIQYFYYTSPVGLGVVAESQKMESKPPFADVPSNSKFRTHIDHLQTLGLIQGIGGNRFDPKGTMTQGQFADLLIPAHGWNIFPVAAKANQQQMIQGIPGYHRSKPITRQVAAVMIQNLRQLNVDTKVTLSGSTDAWAVEAVQALVGNGVVDPDTRVQQDGSVHFRSKQLLLRQEACALLDKAFNYYALPIALK</sequence>
<dbReference type="AlphaFoldDB" id="A0A2R9SN91"/>
<dbReference type="PANTHER" id="PTHR46825:SF9">
    <property type="entry name" value="BETA-LACTAMASE-RELATED DOMAIN-CONTAINING PROTEIN"/>
    <property type="match status" value="1"/>
</dbReference>
<name>A0A2R9SN91_9BACL</name>
<dbReference type="PROSITE" id="PS51272">
    <property type="entry name" value="SLH"/>
    <property type="match status" value="2"/>
</dbReference>
<dbReference type="Pfam" id="PF00395">
    <property type="entry name" value="SLH"/>
    <property type="match status" value="1"/>
</dbReference>
<protein>
    <recommendedName>
        <fullName evidence="2">SLH domain-containing protein</fullName>
    </recommendedName>
</protein>
<dbReference type="RefSeq" id="WP_006212276.1">
    <property type="nucleotide sequence ID" value="NZ_ADHJ01000045.1"/>
</dbReference>
<accession>A0A2R9SN91</accession>
<evidence type="ECO:0000313" key="4">
    <source>
        <dbReference type="Proteomes" id="UP000003094"/>
    </source>
</evidence>
<feature type="domain" description="SLH" evidence="2">
    <location>
        <begin position="607"/>
        <end position="676"/>
    </location>
</feature>
<dbReference type="Proteomes" id="UP000003094">
    <property type="component" value="Unassembled WGS sequence"/>
</dbReference>
<feature type="signal peptide" evidence="1">
    <location>
        <begin position="1"/>
        <end position="21"/>
    </location>
</feature>
<reference evidence="3 4" key="1">
    <citation type="journal article" date="2010" name="BMC Genomics">
        <title>Genome sequence of the pattern forming Paenibacillus vortex bacterium reveals potential for thriving in complex environments.</title>
        <authorList>
            <person name="Sirota-Madi A."/>
            <person name="Olender T."/>
            <person name="Helman Y."/>
            <person name="Ingham C."/>
            <person name="Brainis I."/>
            <person name="Roth D."/>
            <person name="Hagi E."/>
            <person name="Brodsky L."/>
            <person name="Leshkowitz D."/>
            <person name="Galatenko V."/>
            <person name="Nikolaev V."/>
            <person name="Mugasimangalam R.C."/>
            <person name="Bransburg-Zabary S."/>
            <person name="Gutnick D.L."/>
            <person name="Lancet D."/>
            <person name="Ben-Jacob E."/>
        </authorList>
    </citation>
    <scope>NUCLEOTIDE SEQUENCE [LARGE SCALE GENOMIC DNA]</scope>
    <source>
        <strain evidence="3 4">V453</strain>
    </source>
</reference>
<keyword evidence="1" id="KW-0732">Signal</keyword>
<proteinExistence type="predicted"/>
<keyword evidence="4" id="KW-1185">Reference proteome</keyword>
<dbReference type="Gene3D" id="3.40.710.10">
    <property type="entry name" value="DD-peptidase/beta-lactamase superfamily"/>
    <property type="match status" value="1"/>
</dbReference>
<dbReference type="InterPro" id="IPR001119">
    <property type="entry name" value="SLH_dom"/>
</dbReference>
<dbReference type="Pfam" id="PF00144">
    <property type="entry name" value="Beta-lactamase"/>
    <property type="match status" value="1"/>
</dbReference>
<gene>
    <name evidence="3" type="ORF">PVOR_27759</name>
</gene>
<dbReference type="EMBL" id="ADHJ01000045">
    <property type="protein sequence ID" value="EFU38844.1"/>
    <property type="molecule type" value="Genomic_DNA"/>
</dbReference>
<dbReference type="SUPFAM" id="SSF56601">
    <property type="entry name" value="beta-lactamase/transpeptidase-like"/>
    <property type="match status" value="1"/>
</dbReference>
<feature type="domain" description="SLH" evidence="2">
    <location>
        <begin position="507"/>
        <end position="570"/>
    </location>
</feature>
<feature type="chain" id="PRO_5015326923" description="SLH domain-containing protein" evidence="1">
    <location>
        <begin position="22"/>
        <end position="676"/>
    </location>
</feature>
<dbReference type="InterPro" id="IPR001466">
    <property type="entry name" value="Beta-lactam-related"/>
</dbReference>
<evidence type="ECO:0000256" key="1">
    <source>
        <dbReference type="SAM" id="SignalP"/>
    </source>
</evidence>
<dbReference type="PANTHER" id="PTHR46825">
    <property type="entry name" value="D-ALANYL-D-ALANINE-CARBOXYPEPTIDASE/ENDOPEPTIDASE AMPH"/>
    <property type="match status" value="1"/>
</dbReference>
<dbReference type="InterPro" id="IPR050491">
    <property type="entry name" value="AmpC-like"/>
</dbReference>
<evidence type="ECO:0000313" key="3">
    <source>
        <dbReference type="EMBL" id="EFU38844.1"/>
    </source>
</evidence>